<keyword evidence="2" id="KW-0812">Transmembrane</keyword>
<evidence type="ECO:0000256" key="2">
    <source>
        <dbReference type="SAM" id="Phobius"/>
    </source>
</evidence>
<dbReference type="AlphaFoldDB" id="A0AAV7Y1R6"/>
<dbReference type="Proteomes" id="UP001075354">
    <property type="component" value="Chromosome 1"/>
</dbReference>
<feature type="region of interest" description="Disordered" evidence="1">
    <location>
        <begin position="52"/>
        <end position="78"/>
    </location>
</feature>
<evidence type="ECO:0000313" key="4">
    <source>
        <dbReference type="Proteomes" id="UP001075354"/>
    </source>
</evidence>
<name>A0AAV7Y1R6_9NEOP</name>
<reference evidence="3" key="1">
    <citation type="submission" date="2022-12" db="EMBL/GenBank/DDBJ databases">
        <title>Chromosome-level genome assembly of the bean flower thrips Megalurothrips usitatus.</title>
        <authorList>
            <person name="Ma L."/>
            <person name="Liu Q."/>
            <person name="Li H."/>
            <person name="Cai W."/>
        </authorList>
    </citation>
    <scope>NUCLEOTIDE SEQUENCE</scope>
    <source>
        <strain evidence="3">Cailab_2022a</strain>
    </source>
</reference>
<gene>
    <name evidence="3" type="ORF">ONE63_000270</name>
</gene>
<protein>
    <submittedName>
        <fullName evidence="3">Uncharacterized protein</fullName>
    </submittedName>
</protein>
<dbReference type="EMBL" id="JAPTSV010000001">
    <property type="protein sequence ID" value="KAJ1531598.1"/>
    <property type="molecule type" value="Genomic_DNA"/>
</dbReference>
<keyword evidence="2" id="KW-1133">Transmembrane helix</keyword>
<comment type="caution">
    <text evidence="3">The sequence shown here is derived from an EMBL/GenBank/DDBJ whole genome shotgun (WGS) entry which is preliminary data.</text>
</comment>
<evidence type="ECO:0000313" key="3">
    <source>
        <dbReference type="EMBL" id="KAJ1531598.1"/>
    </source>
</evidence>
<keyword evidence="2" id="KW-0472">Membrane</keyword>
<feature type="transmembrane region" description="Helical" evidence="2">
    <location>
        <begin position="78"/>
        <end position="102"/>
    </location>
</feature>
<sequence>MSLLLCNISDRALIAPYLQASEKLFILPAPPPSLTWGPGDPEDCRSTFIEFGPNEGVPLDPGGGTPENPREGGTETEAAAATAAAATAAAAAAAAVVLVLGATG</sequence>
<organism evidence="3 4">
    <name type="scientific">Megalurothrips usitatus</name>
    <name type="common">bean blossom thrips</name>
    <dbReference type="NCBI Taxonomy" id="439358"/>
    <lineage>
        <taxon>Eukaryota</taxon>
        <taxon>Metazoa</taxon>
        <taxon>Ecdysozoa</taxon>
        <taxon>Arthropoda</taxon>
        <taxon>Hexapoda</taxon>
        <taxon>Insecta</taxon>
        <taxon>Pterygota</taxon>
        <taxon>Neoptera</taxon>
        <taxon>Paraneoptera</taxon>
        <taxon>Thysanoptera</taxon>
        <taxon>Terebrantia</taxon>
        <taxon>Thripoidea</taxon>
        <taxon>Thripidae</taxon>
        <taxon>Megalurothrips</taxon>
    </lineage>
</organism>
<proteinExistence type="predicted"/>
<keyword evidence="4" id="KW-1185">Reference proteome</keyword>
<evidence type="ECO:0000256" key="1">
    <source>
        <dbReference type="SAM" id="MobiDB-lite"/>
    </source>
</evidence>
<accession>A0AAV7Y1R6</accession>